<evidence type="ECO:0000313" key="8">
    <source>
        <dbReference type="Proteomes" id="UP000435112"/>
    </source>
</evidence>
<dbReference type="OrthoDB" id="161814at2759"/>
<comment type="similarity">
    <text evidence="5">Belongs to the copper transporter (Ctr) (TC 1.A.56) family. SLC31A subfamily.</text>
</comment>
<dbReference type="PANTHER" id="PTHR12483:SF27">
    <property type="entry name" value="COPPER TRANSPORT PROTEIN CTR1"/>
    <property type="match status" value="1"/>
</dbReference>
<dbReference type="Proteomes" id="UP000435112">
    <property type="component" value="Unassembled WGS sequence"/>
</dbReference>
<dbReference type="InterPro" id="IPR007274">
    <property type="entry name" value="Cop_transporter"/>
</dbReference>
<feature type="transmembrane region" description="Helical" evidence="5">
    <location>
        <begin position="274"/>
        <end position="295"/>
    </location>
</feature>
<keyword evidence="6" id="KW-0732">Signal</keyword>
<comment type="subcellular location">
    <subcellularLocation>
        <location evidence="1 5">Membrane</location>
        <topology evidence="1 5">Multi-pass membrane protein</topology>
    </subcellularLocation>
</comment>
<dbReference type="EMBL" id="QXFU01002956">
    <property type="protein sequence ID" value="KAE8979819.1"/>
    <property type="molecule type" value="Genomic_DNA"/>
</dbReference>
<dbReference type="PANTHER" id="PTHR12483">
    <property type="entry name" value="SOLUTE CARRIER FAMILY 31 COPPER TRANSPORTERS"/>
    <property type="match status" value="1"/>
</dbReference>
<evidence type="ECO:0000256" key="4">
    <source>
        <dbReference type="ARBA" id="ARBA00023136"/>
    </source>
</evidence>
<dbReference type="GO" id="GO:0005886">
    <property type="term" value="C:plasma membrane"/>
    <property type="evidence" value="ECO:0007669"/>
    <property type="project" value="TreeGrafter"/>
</dbReference>
<accession>A0A6A3I9W1</accession>
<protein>
    <recommendedName>
        <fullName evidence="5">Copper transport protein</fullName>
    </recommendedName>
</protein>
<keyword evidence="2 5" id="KW-0812">Transmembrane</keyword>
<evidence type="ECO:0000256" key="1">
    <source>
        <dbReference type="ARBA" id="ARBA00004141"/>
    </source>
</evidence>
<keyword evidence="3 5" id="KW-1133">Transmembrane helix</keyword>
<evidence type="ECO:0000256" key="3">
    <source>
        <dbReference type="ARBA" id="ARBA00022989"/>
    </source>
</evidence>
<feature type="transmembrane region" description="Helical" evidence="5">
    <location>
        <begin position="301"/>
        <end position="320"/>
    </location>
</feature>
<evidence type="ECO:0000313" key="7">
    <source>
        <dbReference type="EMBL" id="KAE8979819.1"/>
    </source>
</evidence>
<gene>
    <name evidence="7" type="ORF">PR002_g24315</name>
</gene>
<keyword evidence="5" id="KW-0186">Copper</keyword>
<dbReference type="AlphaFoldDB" id="A0A6A3I9W1"/>
<evidence type="ECO:0000256" key="5">
    <source>
        <dbReference type="RuleBase" id="RU367022"/>
    </source>
</evidence>
<keyword evidence="4 5" id="KW-0472">Membrane</keyword>
<feature type="transmembrane region" description="Helical" evidence="5">
    <location>
        <begin position="186"/>
        <end position="206"/>
    </location>
</feature>
<feature type="chain" id="PRO_5025380138" description="Copper transport protein" evidence="6">
    <location>
        <begin position="22"/>
        <end position="348"/>
    </location>
</feature>
<reference evidence="7 8" key="1">
    <citation type="submission" date="2018-09" db="EMBL/GenBank/DDBJ databases">
        <title>Genomic investigation of the strawberry pathogen Phytophthora fragariae indicates pathogenicity is determined by transcriptional variation in three key races.</title>
        <authorList>
            <person name="Adams T.M."/>
            <person name="Armitage A.D."/>
            <person name="Sobczyk M.K."/>
            <person name="Bates H.J."/>
            <person name="Dunwell J.M."/>
            <person name="Nellist C.F."/>
            <person name="Harrison R.J."/>
        </authorList>
    </citation>
    <scope>NUCLEOTIDE SEQUENCE [LARGE SCALE GENOMIC DNA]</scope>
    <source>
        <strain evidence="7 8">SCRP324</strain>
    </source>
</reference>
<keyword evidence="5" id="KW-0187">Copper transport</keyword>
<name>A0A6A3I9W1_9STRA</name>
<feature type="signal peptide" evidence="6">
    <location>
        <begin position="1"/>
        <end position="21"/>
    </location>
</feature>
<evidence type="ECO:0000256" key="6">
    <source>
        <dbReference type="SAM" id="SignalP"/>
    </source>
</evidence>
<proteinExistence type="inferred from homology"/>
<evidence type="ECO:0000256" key="2">
    <source>
        <dbReference type="ARBA" id="ARBA00022692"/>
    </source>
</evidence>
<comment type="caution">
    <text evidence="7">The sequence shown here is derived from an EMBL/GenBank/DDBJ whole genome shotgun (WGS) entry which is preliminary data.</text>
</comment>
<organism evidence="7 8">
    <name type="scientific">Phytophthora rubi</name>
    <dbReference type="NCBI Taxonomy" id="129364"/>
    <lineage>
        <taxon>Eukaryota</taxon>
        <taxon>Sar</taxon>
        <taxon>Stramenopiles</taxon>
        <taxon>Oomycota</taxon>
        <taxon>Peronosporomycetes</taxon>
        <taxon>Peronosporales</taxon>
        <taxon>Peronosporaceae</taxon>
        <taxon>Phytophthora</taxon>
    </lineage>
</organism>
<dbReference type="Pfam" id="PF04145">
    <property type="entry name" value="Ctr"/>
    <property type="match status" value="1"/>
</dbReference>
<dbReference type="GO" id="GO:0005375">
    <property type="term" value="F:copper ion transmembrane transporter activity"/>
    <property type="evidence" value="ECO:0007669"/>
    <property type="project" value="UniProtKB-UniRule"/>
</dbReference>
<keyword evidence="5" id="KW-0813">Transport</keyword>
<keyword evidence="5" id="KW-0406">Ion transport</keyword>
<sequence length="348" mass="37562">MASARHLWYLLVILPLFMVDASQNLRKTTCPVCNMDAKADINAPILGDQHVYACEMAGHINMIRSNPIANLGQPVAADITADEIYKDATDISCPVCGKGYNQLAHAVPWLSKGAQKIYTCSEEHAQMVHDDPTAYVEAQSSSSGFCYSGAAAKPTGSVMLNGFQLAIGRESTCLLLLFQSWVLSSAIKYAVAFVGVVLLAMSLEGFGELREHVHKRLLHQHGVVITKADYTSLSTPQVGSPNDGNITSLESSVLKPGRVLPAPSKVTVIRRLSFSYKLILAGLYMVHLCLGYWVMLAVMTYETLMFVAVVVGLGLGFVVFKDTEADTLGAVVSTPAAPAKQTKYITSK</sequence>